<evidence type="ECO:0000313" key="2">
    <source>
        <dbReference type="EMBL" id="MDP9649916.1"/>
    </source>
</evidence>
<sequence length="126" mass="13992">MTSYRAAQQAENTDNANARAQTEGLERGRASLQTEQYRHGWNQYDPADAVPHCTVCVSGIDHLSPRLVAHKQRECSELVVAQSVEYSVGKRRQLQNLASARCRRSLDSAPSSGNGFAVAVHQRAWR</sequence>
<feature type="compositionally biased region" description="Polar residues" evidence="1">
    <location>
        <begin position="1"/>
        <end position="20"/>
    </location>
</feature>
<protein>
    <submittedName>
        <fullName evidence="2">Uncharacterized protein</fullName>
    </submittedName>
</protein>
<accession>A0AB73IJP6</accession>
<gene>
    <name evidence="2" type="ORF">J2793_005384</name>
</gene>
<comment type="caution">
    <text evidence="2">The sequence shown here is derived from an EMBL/GenBank/DDBJ whole genome shotgun (WGS) entry which is preliminary data.</text>
</comment>
<evidence type="ECO:0000256" key="1">
    <source>
        <dbReference type="SAM" id="MobiDB-lite"/>
    </source>
</evidence>
<dbReference type="Proteomes" id="UP001229486">
    <property type="component" value="Unassembled WGS sequence"/>
</dbReference>
<organism evidence="2 3">
    <name type="scientific">Paraburkholderia caledonica</name>
    <dbReference type="NCBI Taxonomy" id="134536"/>
    <lineage>
        <taxon>Bacteria</taxon>
        <taxon>Pseudomonadati</taxon>
        <taxon>Pseudomonadota</taxon>
        <taxon>Betaproteobacteria</taxon>
        <taxon>Burkholderiales</taxon>
        <taxon>Burkholderiaceae</taxon>
        <taxon>Paraburkholderia</taxon>
    </lineage>
</organism>
<dbReference type="EMBL" id="JAURTK010000007">
    <property type="protein sequence ID" value="MDP9649916.1"/>
    <property type="molecule type" value="Genomic_DNA"/>
</dbReference>
<evidence type="ECO:0000313" key="3">
    <source>
        <dbReference type="Proteomes" id="UP001229486"/>
    </source>
</evidence>
<proteinExistence type="predicted"/>
<dbReference type="AlphaFoldDB" id="A0AB73IJP6"/>
<name>A0AB73IJP6_9BURK</name>
<feature type="region of interest" description="Disordered" evidence="1">
    <location>
        <begin position="1"/>
        <end position="31"/>
    </location>
</feature>
<reference evidence="2" key="1">
    <citation type="submission" date="2023-07" db="EMBL/GenBank/DDBJ databases">
        <title>Sorghum-associated microbial communities from plants grown in Nebraska, USA.</title>
        <authorList>
            <person name="Schachtman D."/>
        </authorList>
    </citation>
    <scope>NUCLEOTIDE SEQUENCE</scope>
    <source>
        <strain evidence="2">DS1061</strain>
    </source>
</reference>